<dbReference type="InterPro" id="IPR035396">
    <property type="entry name" value="Bac_rhamnosid6H"/>
</dbReference>
<comment type="catalytic activity">
    <reaction evidence="1">
        <text>Hydrolysis of terminal non-reducing alpha-L-rhamnose residues in alpha-L-rhamnosides.</text>
        <dbReference type="EC" id="3.2.1.40"/>
    </reaction>
</comment>
<keyword evidence="3" id="KW-0378">Hydrolase</keyword>
<dbReference type="Pfam" id="PF05592">
    <property type="entry name" value="Bac_rhamnosid"/>
    <property type="match status" value="1"/>
</dbReference>
<evidence type="ECO:0000313" key="8">
    <source>
        <dbReference type="EMBL" id="OYO11541.1"/>
    </source>
</evidence>
<evidence type="ECO:0000256" key="3">
    <source>
        <dbReference type="ARBA" id="ARBA00022801"/>
    </source>
</evidence>
<dbReference type="Pfam" id="PF17389">
    <property type="entry name" value="Bac_rhamnosid6H"/>
    <property type="match status" value="1"/>
</dbReference>
<dbReference type="Pfam" id="PF17390">
    <property type="entry name" value="Bac_rhamnosid_C"/>
    <property type="match status" value="1"/>
</dbReference>
<gene>
    <name evidence="8" type="ORF">CGZ94_13975</name>
</gene>
<dbReference type="PANTHER" id="PTHR33307:SF6">
    <property type="entry name" value="ALPHA-RHAMNOSIDASE (EUROFUNG)-RELATED"/>
    <property type="match status" value="1"/>
</dbReference>
<dbReference type="InterPro" id="IPR008928">
    <property type="entry name" value="6-hairpin_glycosidase_sf"/>
</dbReference>
<evidence type="ECO:0000313" key="9">
    <source>
        <dbReference type="Proteomes" id="UP000215896"/>
    </source>
</evidence>
<dbReference type="InterPro" id="IPR035398">
    <property type="entry name" value="Bac_rhamnosid_C"/>
</dbReference>
<dbReference type="GO" id="GO:0030596">
    <property type="term" value="F:alpha-L-rhamnosidase activity"/>
    <property type="evidence" value="ECO:0007669"/>
    <property type="project" value="UniProtKB-EC"/>
</dbReference>
<dbReference type="InterPro" id="IPR008902">
    <property type="entry name" value="Rhamnosid_concanavalin"/>
</dbReference>
<proteinExistence type="predicted"/>
<feature type="domain" description="Bacterial alpha-L-rhamnosidase N-terminal" evidence="5">
    <location>
        <begin position="43"/>
        <end position="201"/>
    </location>
</feature>
<dbReference type="EMBL" id="NMVO01000015">
    <property type="protein sequence ID" value="OYO11541.1"/>
    <property type="molecule type" value="Genomic_DNA"/>
</dbReference>
<organism evidence="8 9">
    <name type="scientific">Enemella evansiae</name>
    <dbReference type="NCBI Taxonomy" id="2016499"/>
    <lineage>
        <taxon>Bacteria</taxon>
        <taxon>Bacillati</taxon>
        <taxon>Actinomycetota</taxon>
        <taxon>Actinomycetes</taxon>
        <taxon>Propionibacteriales</taxon>
        <taxon>Propionibacteriaceae</taxon>
        <taxon>Enemella</taxon>
    </lineage>
</organism>
<evidence type="ECO:0000259" key="7">
    <source>
        <dbReference type="Pfam" id="PF17390"/>
    </source>
</evidence>
<evidence type="ECO:0000259" key="4">
    <source>
        <dbReference type="Pfam" id="PF05592"/>
    </source>
</evidence>
<dbReference type="InterPro" id="IPR013737">
    <property type="entry name" value="Bac_rhamnosid_N"/>
</dbReference>
<dbReference type="Proteomes" id="UP000215896">
    <property type="component" value="Unassembled WGS sequence"/>
</dbReference>
<dbReference type="AlphaFoldDB" id="A0A255G7M5"/>
<dbReference type="RefSeq" id="WP_094406008.1">
    <property type="nucleotide sequence ID" value="NZ_NMVO01000015.1"/>
</dbReference>
<evidence type="ECO:0000256" key="1">
    <source>
        <dbReference type="ARBA" id="ARBA00001445"/>
    </source>
</evidence>
<evidence type="ECO:0000259" key="5">
    <source>
        <dbReference type="Pfam" id="PF08531"/>
    </source>
</evidence>
<evidence type="ECO:0000259" key="6">
    <source>
        <dbReference type="Pfam" id="PF17389"/>
    </source>
</evidence>
<sequence length="764" mass="83709">MTTRTDALNTAALNTAVAITADVGRDEVVALTTAFRLDQPVDRVRSATLWATAHGVFEVAVNDRPIDDSVLNPGWSSYEWRLPVTATDVAALLTEEENRVTVRLGNGWWRGDLGFEGAHANYGEELAFLGALVIGFDDGSEQVIATGPDWSAQTTDTLANSLYDGQAIDARRRGNPDPLPVREAEIDRTRLVPHSGPPVTRQETLRPQEIWRSPSGATLVDFGQNLVGWLRFTVTGPEGTVITIRHAEVLEDGELGTRPLRSAKQTDTFTLSGGEDFFEPTFTFHGFRYTEVTGWPGELTADDLEAVVVHSAMTRTGWFSCSDDRVNQLVANSVWGQKGNFLDVPTDCPQRDERLGWTGDIAAYAATAAYQFDVADFLHSWLLDLAEEARNSPNGWVPHVVPDVLTKHAQFSPEFTAAMEGWQGPTAIWGDAAVWVPQALWYAYGDRDRLAAHYPGMVVHLEGVEQRLSDSGLWDTGFQFGDWLDPDASPHEPWNAKADSGVVATACLYRSAAFAAEAARELGHDSDAERWQALADRTRTAFNDAYVAEDGTIRSDCATVYALALCFGLLDEQIRPRAAARLAEVVEAAGFRVSTGFAGTPFVTWALSENGYVEHAYRLLLETGCPSWLYPVTMGATTIWERWDSMLPDGSINPGEMTSFNHYALGAVADWLYQVVAGIRPAEPGYRRLLLQPRPGPGLDWAHGALETRHGRVESGWRRTDAGIEVEVVVPDGVSAEVVLPDNTRRSVTAGRHTFTAEEAYAGA</sequence>
<dbReference type="PIRSF" id="PIRSF010631">
    <property type="entry name" value="A-rhamnsds"/>
    <property type="match status" value="1"/>
</dbReference>
<dbReference type="OrthoDB" id="9761045at2"/>
<evidence type="ECO:0000256" key="2">
    <source>
        <dbReference type="ARBA" id="ARBA00012652"/>
    </source>
</evidence>
<dbReference type="PANTHER" id="PTHR33307">
    <property type="entry name" value="ALPHA-RHAMNOSIDASE (EUROFUNG)"/>
    <property type="match status" value="1"/>
</dbReference>
<protein>
    <recommendedName>
        <fullName evidence="2">alpha-L-rhamnosidase</fullName>
        <ecNumber evidence="2">3.2.1.40</ecNumber>
    </recommendedName>
</protein>
<feature type="domain" description="Alpha-L-rhamnosidase concanavalin-like" evidence="4">
    <location>
        <begin position="213"/>
        <end position="310"/>
    </location>
</feature>
<dbReference type="EC" id="3.2.1.40" evidence="2"/>
<dbReference type="InterPro" id="IPR016007">
    <property type="entry name" value="Alpha_rhamnosid"/>
</dbReference>
<comment type="caution">
    <text evidence="8">The sequence shown here is derived from an EMBL/GenBank/DDBJ whole genome shotgun (WGS) entry which is preliminary data.</text>
</comment>
<dbReference type="InterPro" id="IPR012341">
    <property type="entry name" value="6hp_glycosidase-like_sf"/>
</dbReference>
<dbReference type="Gene3D" id="2.60.420.10">
    <property type="entry name" value="Maltose phosphorylase, domain 3"/>
    <property type="match status" value="1"/>
</dbReference>
<dbReference type="Gene3D" id="2.60.120.260">
    <property type="entry name" value="Galactose-binding domain-like"/>
    <property type="match status" value="2"/>
</dbReference>
<name>A0A255G7M5_9ACTN</name>
<feature type="domain" description="Alpha-L-rhamnosidase six-hairpin glycosidase" evidence="6">
    <location>
        <begin position="315"/>
        <end position="676"/>
    </location>
</feature>
<dbReference type="Pfam" id="PF08531">
    <property type="entry name" value="Bac_rhamnosid_N"/>
    <property type="match status" value="1"/>
</dbReference>
<dbReference type="SUPFAM" id="SSF48208">
    <property type="entry name" value="Six-hairpin glycosidases"/>
    <property type="match status" value="1"/>
</dbReference>
<reference evidence="8 9" key="1">
    <citation type="submission" date="2017-07" db="EMBL/GenBank/DDBJ databases">
        <title>Draft whole genome sequences of clinical Proprionibacteriaceae strains.</title>
        <authorList>
            <person name="Bernier A.-M."/>
            <person name="Bernard K."/>
            <person name="Domingo M.-C."/>
        </authorList>
    </citation>
    <scope>NUCLEOTIDE SEQUENCE [LARGE SCALE GENOMIC DNA]</scope>
    <source>
        <strain evidence="8 9">NML 030167</strain>
    </source>
</reference>
<accession>A0A255G7M5</accession>
<dbReference type="Gene3D" id="1.50.10.10">
    <property type="match status" value="1"/>
</dbReference>
<dbReference type="GO" id="GO:0005975">
    <property type="term" value="P:carbohydrate metabolic process"/>
    <property type="evidence" value="ECO:0007669"/>
    <property type="project" value="InterPro"/>
</dbReference>
<keyword evidence="9" id="KW-1185">Reference proteome</keyword>
<feature type="domain" description="Alpha-L-rhamnosidase C-terminal" evidence="7">
    <location>
        <begin position="678"/>
        <end position="751"/>
    </location>
</feature>